<reference evidence="3" key="1">
    <citation type="submission" date="2014-09" db="EMBL/GenBank/DDBJ databases">
        <authorList>
            <person name="Magalhaes I.L.F."/>
            <person name="Oliveira U."/>
            <person name="Santos F.R."/>
            <person name="Vidigal T.H.D.A."/>
            <person name="Brescovit A.D."/>
            <person name="Santos A.J."/>
        </authorList>
    </citation>
    <scope>NUCLEOTIDE SEQUENCE</scope>
    <source>
        <tissue evidence="3">Shoot tissue taken approximately 20 cm above the soil surface</tissue>
    </source>
</reference>
<accession>A0A0A9G693</accession>
<evidence type="ECO:0000256" key="2">
    <source>
        <dbReference type="SAM" id="Phobius"/>
    </source>
</evidence>
<keyword evidence="2" id="KW-0472">Membrane</keyword>
<feature type="region of interest" description="Disordered" evidence="1">
    <location>
        <begin position="1"/>
        <end position="38"/>
    </location>
</feature>
<evidence type="ECO:0000313" key="3">
    <source>
        <dbReference type="EMBL" id="JAE16168.1"/>
    </source>
</evidence>
<dbReference type="AlphaFoldDB" id="A0A0A9G693"/>
<protein>
    <submittedName>
        <fullName evidence="3">Uncharacterized protein</fullName>
    </submittedName>
</protein>
<feature type="compositionally biased region" description="Polar residues" evidence="1">
    <location>
        <begin position="15"/>
        <end position="25"/>
    </location>
</feature>
<keyword evidence="2" id="KW-0812">Transmembrane</keyword>
<reference evidence="3" key="2">
    <citation type="journal article" date="2015" name="Data Brief">
        <title>Shoot transcriptome of the giant reed, Arundo donax.</title>
        <authorList>
            <person name="Barrero R.A."/>
            <person name="Guerrero F.D."/>
            <person name="Moolhuijzen P."/>
            <person name="Goolsby J.A."/>
            <person name="Tidwell J."/>
            <person name="Bellgard S.E."/>
            <person name="Bellgard M.I."/>
        </authorList>
    </citation>
    <scope>NUCLEOTIDE SEQUENCE</scope>
    <source>
        <tissue evidence="3">Shoot tissue taken approximately 20 cm above the soil surface</tissue>
    </source>
</reference>
<keyword evidence="2" id="KW-1133">Transmembrane helix</keyword>
<dbReference type="EMBL" id="GBRH01181728">
    <property type="protein sequence ID" value="JAE16168.1"/>
    <property type="molecule type" value="Transcribed_RNA"/>
</dbReference>
<organism evidence="3">
    <name type="scientific">Arundo donax</name>
    <name type="common">Giant reed</name>
    <name type="synonym">Donax arundinaceus</name>
    <dbReference type="NCBI Taxonomy" id="35708"/>
    <lineage>
        <taxon>Eukaryota</taxon>
        <taxon>Viridiplantae</taxon>
        <taxon>Streptophyta</taxon>
        <taxon>Embryophyta</taxon>
        <taxon>Tracheophyta</taxon>
        <taxon>Spermatophyta</taxon>
        <taxon>Magnoliopsida</taxon>
        <taxon>Liliopsida</taxon>
        <taxon>Poales</taxon>
        <taxon>Poaceae</taxon>
        <taxon>PACMAD clade</taxon>
        <taxon>Arundinoideae</taxon>
        <taxon>Arundineae</taxon>
        <taxon>Arundo</taxon>
    </lineage>
</organism>
<feature type="transmembrane region" description="Helical" evidence="2">
    <location>
        <begin position="79"/>
        <end position="101"/>
    </location>
</feature>
<proteinExistence type="predicted"/>
<sequence>MNQPRTEAWEWDDLSPQSLKPSRSKWQPRYSGQRGDTPEQCCTGLPGCSHKGAGIYTGMQKLGRCTGSYSEAYTEINKWVFWLKLISFQVITSSCLMLTYSSKSMPRYNYRRHTVSLLFSCPKNILEMP</sequence>
<evidence type="ECO:0000256" key="1">
    <source>
        <dbReference type="SAM" id="MobiDB-lite"/>
    </source>
</evidence>
<name>A0A0A9G693_ARUDO</name>